<dbReference type="KEGG" id="xca:xcc-b100_2473"/>
<evidence type="ECO:0000313" key="1">
    <source>
        <dbReference type="EMBL" id="CAP51833.1"/>
    </source>
</evidence>
<reference evidence="1 2" key="1">
    <citation type="journal article" date="2008" name="J. Biotechnol.">
        <title>The genome of Xanthomonas campestris pv. campestris B100 and its use for the reconstruction of metabolic pathways involved in xanthan biosynthesis.</title>
        <authorList>
            <person name="Vorholter F.J."/>
            <person name="Schneiker S."/>
            <person name="Goesmann A."/>
            <person name="Krause L."/>
            <person name="Bekel T."/>
            <person name="Kaiser O."/>
            <person name="Linke B."/>
            <person name="Patschkowski T."/>
            <person name="Ruckert C."/>
            <person name="Schmid J."/>
            <person name="Sidhu V.K."/>
            <person name="Sieber V."/>
            <person name="Tauch A."/>
            <person name="Watt S.A."/>
            <person name="Weisshaar B."/>
            <person name="Becker A."/>
            <person name="Niehaus K."/>
            <person name="Puhler A."/>
        </authorList>
    </citation>
    <scope>NUCLEOTIDE SEQUENCE [LARGE SCALE GENOMIC DNA]</scope>
    <source>
        <strain evidence="1 2">B100</strain>
    </source>
</reference>
<dbReference type="EMBL" id="AM920689">
    <property type="protein sequence ID" value="CAP51833.1"/>
    <property type="molecule type" value="Genomic_DNA"/>
</dbReference>
<gene>
    <name evidence="1" type="ORF">XCCB100_2473</name>
</gene>
<evidence type="ECO:0000313" key="2">
    <source>
        <dbReference type="Proteomes" id="UP000001188"/>
    </source>
</evidence>
<dbReference type="AlphaFoldDB" id="B0RTR9"/>
<dbReference type="Proteomes" id="UP000001188">
    <property type="component" value="Chromosome"/>
</dbReference>
<sequence length="77" mass="8093">MRSIGPMKNSCQAAYVSLPDKPRATDIQPILVTPARFERATFPLGGGRSIQLSYGAKGGIVACSSGLPSRRAVWGAC</sequence>
<protein>
    <submittedName>
        <fullName evidence="1">Uncharacterized protein</fullName>
    </submittedName>
</protein>
<organism evidence="1 2">
    <name type="scientific">Xanthomonas campestris pv. campestris (strain B100)</name>
    <dbReference type="NCBI Taxonomy" id="509169"/>
    <lineage>
        <taxon>Bacteria</taxon>
        <taxon>Pseudomonadati</taxon>
        <taxon>Pseudomonadota</taxon>
        <taxon>Gammaproteobacteria</taxon>
        <taxon>Lysobacterales</taxon>
        <taxon>Lysobacteraceae</taxon>
        <taxon>Xanthomonas</taxon>
    </lineage>
</organism>
<accession>B0RTR9</accession>
<name>B0RTR9_XANCB</name>
<proteinExistence type="predicted"/>
<dbReference type="HOGENOM" id="CLU_2637184_0_0_6"/>